<sequence length="133" mass="14732">MGEELSGLLRGQLCIQGIERKLSFSSSLIPTLIGFSLPWLKFRPLEVKQQLISAMGSTWPPEALDATCVKAELAQWVMQLENQSSRALDLSPSVTNASRLKSGPCPLLPEERLAFAYLTVRVSREAHSTHRVL</sequence>
<proteinExistence type="evidence at transcript level"/>
<reference evidence="1" key="2">
    <citation type="submission" date="2005-06" db="EMBL/GenBank/DDBJ databases">
        <title>DNA sequences of macaque genes expressed in brain or testis and its evolutionary implications.</title>
        <authorList>
            <consortium name="International consortium for macaque cDNA sequencing and analysis"/>
        </authorList>
    </citation>
    <scope>NUCLEOTIDE SEQUENCE</scope>
</reference>
<name>Q4R7M9_MACFA</name>
<protein>
    <submittedName>
        <fullName evidence="1">Testis cDNA, clone: QtsA-14779, similar to human LOC399943 (LOC387804)</fullName>
    </submittedName>
</protein>
<accession>Q4R7M9</accession>
<evidence type="ECO:0000313" key="1">
    <source>
        <dbReference type="EMBL" id="BAE00893.1"/>
    </source>
</evidence>
<reference evidence="1" key="1">
    <citation type="journal article" date="2005" name="Mol. Biol. Evol.">
        <title>Substitution rate and structural divergence of 5'UTR evolution: comparative analysis between human and cynomolgus monkey cDNAs.</title>
        <authorList>
            <person name="Osada N."/>
            <person name="Hirata M."/>
            <person name="Tanuma R."/>
            <person name="Kusuda J."/>
            <person name="Hida M."/>
            <person name="Suzuki Y."/>
            <person name="Sugano S."/>
            <person name="Gojobori T."/>
            <person name="Shen C.K."/>
            <person name="Wu C.I."/>
            <person name="Hashimoto K."/>
        </authorList>
    </citation>
    <scope>NUCLEOTIDE SEQUENCE</scope>
</reference>
<dbReference type="EMBL" id="AB168786">
    <property type="protein sequence ID" value="BAE00893.1"/>
    <property type="molecule type" value="mRNA"/>
</dbReference>
<dbReference type="AlphaFoldDB" id="Q4R7M9"/>
<organism evidence="1">
    <name type="scientific">Macaca fascicularis</name>
    <name type="common">Crab-eating macaque</name>
    <name type="synonym">Cynomolgus monkey</name>
    <dbReference type="NCBI Taxonomy" id="9541"/>
    <lineage>
        <taxon>Eukaryota</taxon>
        <taxon>Metazoa</taxon>
        <taxon>Chordata</taxon>
        <taxon>Craniata</taxon>
        <taxon>Vertebrata</taxon>
        <taxon>Euteleostomi</taxon>
        <taxon>Mammalia</taxon>
        <taxon>Eutheria</taxon>
        <taxon>Euarchontoglires</taxon>
        <taxon>Primates</taxon>
        <taxon>Haplorrhini</taxon>
        <taxon>Catarrhini</taxon>
        <taxon>Cercopithecidae</taxon>
        <taxon>Cercopithecinae</taxon>
        <taxon>Macaca</taxon>
    </lineage>
</organism>